<sequence>MGEPVKAAAFTGSQVSAWTANVALWRRNAAFRHVPEEAVPAEPVYRWHVSSRISTLRCPLHRLTQLSRHAASAGRAGPGPTSHSYRFIVIPLLPDTPGVAGLGTHQADAPVRWTRPHHPPSHATPRS</sequence>
<proteinExistence type="predicted"/>
<organism evidence="1 2">
    <name type="scientific">Streptomyces virginiae</name>
    <name type="common">Streptomyces cinnamonensis</name>
    <dbReference type="NCBI Taxonomy" id="1961"/>
    <lineage>
        <taxon>Bacteria</taxon>
        <taxon>Bacillati</taxon>
        <taxon>Actinomycetota</taxon>
        <taxon>Actinomycetes</taxon>
        <taxon>Kitasatosporales</taxon>
        <taxon>Streptomycetaceae</taxon>
        <taxon>Streptomyces</taxon>
    </lineage>
</organism>
<accession>A0ABQ3NN59</accession>
<dbReference type="Proteomes" id="UP000660554">
    <property type="component" value="Unassembled WGS sequence"/>
</dbReference>
<dbReference type="EMBL" id="BNDV01000008">
    <property type="protein sequence ID" value="GHI14211.1"/>
    <property type="molecule type" value="Genomic_DNA"/>
</dbReference>
<name>A0ABQ3NN59_STRVG</name>
<evidence type="ECO:0000313" key="2">
    <source>
        <dbReference type="Proteomes" id="UP000660554"/>
    </source>
</evidence>
<keyword evidence="2" id="KW-1185">Reference proteome</keyword>
<reference evidence="2" key="1">
    <citation type="submission" date="2020-09" db="EMBL/GenBank/DDBJ databases">
        <title>Whole genome shotgun sequence of Streptomyces cinnamonensis NBRC 15873.</title>
        <authorList>
            <person name="Komaki H."/>
            <person name="Tamura T."/>
        </authorList>
    </citation>
    <scope>NUCLEOTIDE SEQUENCE [LARGE SCALE GENOMIC DNA]</scope>
    <source>
        <strain evidence="2">NBRC 15873</strain>
    </source>
</reference>
<gene>
    <name evidence="1" type="ORF">Scinn_36740</name>
</gene>
<protein>
    <submittedName>
        <fullName evidence="1">Uncharacterized protein</fullName>
    </submittedName>
</protein>
<evidence type="ECO:0000313" key="1">
    <source>
        <dbReference type="EMBL" id="GHI14211.1"/>
    </source>
</evidence>
<comment type="caution">
    <text evidence="1">The sequence shown here is derived from an EMBL/GenBank/DDBJ whole genome shotgun (WGS) entry which is preliminary data.</text>
</comment>